<evidence type="ECO:0000256" key="11">
    <source>
        <dbReference type="PROSITE-ProRule" id="PRU00460"/>
    </source>
</evidence>
<dbReference type="GeneID" id="118273145"/>
<keyword evidence="8" id="KW-0325">Glycoprotein</keyword>
<evidence type="ECO:0000256" key="10">
    <source>
        <dbReference type="PROSITE-ProRule" id="PRU00122"/>
    </source>
</evidence>
<dbReference type="CDD" id="cd00110">
    <property type="entry name" value="LamG"/>
    <property type="match status" value="5"/>
</dbReference>
<dbReference type="Gene3D" id="2.60.120.260">
    <property type="entry name" value="Galactose-binding domain-like"/>
    <property type="match status" value="1"/>
</dbReference>
<feature type="disulfide bond" evidence="11">
    <location>
        <begin position="1154"/>
        <end position="1163"/>
    </location>
</feature>
<dbReference type="PROSITE" id="PS51117">
    <property type="entry name" value="LAMININ_NTER"/>
    <property type="match status" value="1"/>
</dbReference>
<feature type="disulfide bond" evidence="11">
    <location>
        <begin position="1459"/>
        <end position="1468"/>
    </location>
</feature>
<evidence type="ECO:0000256" key="3">
    <source>
        <dbReference type="ARBA" id="ARBA00022530"/>
    </source>
</evidence>
<gene>
    <name evidence="19" type="primary">LOC118273145</name>
</gene>
<dbReference type="SMART" id="SM00181">
    <property type="entry name" value="EGF"/>
    <property type="match status" value="13"/>
</dbReference>
<keyword evidence="5" id="KW-0677">Repeat</keyword>
<keyword evidence="18" id="KW-1185">Reference proteome</keyword>
<evidence type="ECO:0000259" key="15">
    <source>
        <dbReference type="PROSITE" id="PS50027"/>
    </source>
</evidence>
<sequence>MRWRGLWLALLVVAVTAKGKKHRHHKPGRALLDRLSSTTVGEVVSAAGSGSVPAPLDVAPYSSLVANATCGHAGTEEYCRDTPGKRGVVCDVCEGEGGSGWRRHPAAHAHDNDPATWWQSPTLAAGDYQHVELVSTLPDKMELLHVIIKSGPSPRPLAWSLEVSPSEDGDDWSMIRAFGDRDHCRKLWDLRPERRRRKARAAKRTSRADKPACSTQFASPRPLENGEMHVGVGEGVVARRVRLSFRAAHASPAKQQYYTVRALTVAARCLCHGHATQCDVNAQGAKCECEHGTCGAHCQRCCSGGAWSPHEPCDDGEEKAECSCGERGACSYDDTGAILCVNCTENRAGPLCDRCLFGYYNALPDGPCVPCGCDPQGSDGSCKWDRKQRQVTCSCLPGFTGPLCDSCEEATAQFPDCQAPVTPACKCDPRGIVDPDRVCDEVCECKSNVVGERCDACAPGHFGLLAEWPTGCKPCYCSHVTDTCTLASPDDLEPPRDVILPLGEAWLITDSQGNETLEPSVDEQGKPFVISYEVEGWEYFYWMTNSFNGDQLAAYGGEVLASVYWGIVRGDTGGNPTFGPDVVLIGTDGTMLAYSNTSHETPGNLQISVPLLEGNWRVVEDDQVASRTQLMDVLRDMKGIMLKAHYHFDQDEVRLERVGVRGSMVPRETCACPRGHTGPQCARCAWAHTRVPHYQCLPCACNLHAACDTVDGPCGPCQHNTTGPHCERCLPGHYGNPVQGACKPCACPLFEASNNFSPNCALASAEGDEYVCTQCPDGYTGDHCENCDFGYWGSPTTPGGSCQACECGGSPCHPATGRCLTCPPHTEGARCDLCKEGYWFGGSAPSATSAGCVACACGAGALSAACDARSGHCACRAGWTGRACDTCLQGYGGVSAGCPACRCGRAAVNATCDVVSGDCACAPGAAPPSCDTCLDEHYGLDSTGCKGCNCSSIGAESNVCDIRTGQCRCKQHVTGRACETCEEGYWGLHLGGCRRCACGPGASACDPETGACACAEGVGGAHCDICLPGYYGFGPTGCLPCPECTDGKVCSPHSGRCVCPAGSMGAGCRQCARGYWAVGNTCRPCNCGAGAVSNTCDPHSGECKCRAGWAGHTCEQCARGHYGAKCRPCQCDTAGSRDCEDGLCPCDEWGRCSCKENVVGEKCSECLEGTFGLSAQNPVGCTACFCFGRAAQCRQAQLARAALHAAAPLHVTLQRPPHDVITTMDQDSLLAIHTHTADATISLPWPPVPVYVELDKRFVGDRVTSYGGSLRFRVEEEGGVELSKEVLDRFPLVRLYSKNIVLDYFELDPAINGSHVVRLHESLWSVRGGGRTLGPRGSRAALMLALRRVDRLLVRATTRAPTHTEHVHALLLNVSLDTAIPGLSRSEPALGVELCDCPRGYAASSCQTPAIGFWMPPPTVHMSTVAGTIIIKLDEEAQPCICNGRATECHPDTGECLNCTGGTGGPRCAECAAGHYGSPGGPGGCQPCPCPERARNFADSCVMHDGKLQCLCKPGYTGPECELCAAGWRREGGASGPCVACACDPAGSLGPTCDHWGRCHCRDFATGPRCDQCRPPRTYMDDNGCRPCDNCTQTLLDSVETLTSELRTKADPRELSRIPKPFAAVREFSHNATVLRSSLDHLTNNLVHSKNLESMLGDLENAEHRIFTEANSLKTEAQRREKDADYLSLESMSALEEVLKVRRKVSELVAALDDFARGEKHLSAHRAIKEARHLLRQIKEIKFIDYVTGANDVFDSAHLQSTAVQERNYRLEDTYRRLAKLRSSLDTWELKAAELQRLAETVWTADDTVAALKLQVRPRLAALRDLGLRCRLVLEDITTLSAHNITDEIRSSLLQGQTLGIRFPALIAELAVLTIAAEEKEGILYSLTPVYKQKYLEAVEKHVAELGVKAKEYKRLFAGSRAAASLGVSAAQAWSQVAGLVRGAAAEADEAARAAGAAAAKVHGSVPLAHSAATGRQTSEDLKQRGQQVLAKADELRNQLEHLRRGADVVSVVLRGLGWQERELSGRPRANVQEILNAANEQADRVFTSTRVLYDEASELRRRVRYHLRRQLTELQRHGDTALGAAQEHVSQIRSNTVRGAETAGALADAARARAQQQQGARAVLRPALTLLQHKLARARHAADTISVSLTSVPGAGIGCARAYSVTSASPAVTRLALALSFDNKVRDGPLLYLGDDTQDTERYLKLSVLNSKLHLSWQLGGGEGVLVHPELLQPTHDDADHTSYRVEIERVWNSVQLVVEKAGGNAVTARNSSGPRAHSLRPRRVWLGAASPGPASPGPSAPGPGLPACVHALYSDQRTLGLWNFAHQPRDAQCTGCTQRWYSGRGSEPSMVWFNGAGYVELTRSRARPADRRQFSVAFTFRTRDEDALLFMALDTANNRSVSVWLRSCRVVFGVEYGGARLQITAAGSHCGGRPAHVQATRLFASNKLEKGSLRVNGEETLGSPAPPVQAAAALPDLQAARYWLGGAPPGHGGAAPAPPLLGCVGAVTVDRAGYDLLDAPTRHGLEPRCGERTLRSAIVSGEGYIELPSPSLRRKCEVGVSFSARAPAGVLLYRAPDAPGGTHYLALMLVAGELELVAAAGKAEIRLRTNGTRFDDGRMHTVTIIRSHKQLELWVDDEQLARGALPGGAYPPKPGGLFLAGVRGITHPGIPLESFKGTIADFIVDSELIGLETAVSWHGAQLGRAEEGTGSVPPPAPTLHAQHDAAPACTKTSSYTVEAGAVKFGDVAHSHAWLRTRRRGDIAITLQIRTYATDGLLLLAPGSKAKPKHFMCLMLREGKLRLVVRGRKRKEVTLPPTVSDGTWRQVSLKVTRGRAWLACAGASATVRGAAARAQRLYVAGLPPPPALPNLPNAITRIPGFRGCIRRVSLNGRVEDLVRDAQAHHGVGQCFPNVEKAAYFGGDAHATWSSSWLLTSDGSEASTELRLQFRTSEPNGVLLAAAGLLLEVKDGAVVLSRQGAERSRVWWRAGACDGAWHLVRARATPRALELQLDGGQVQRDAPSALLLDSSDSPPTPTALYIGGLPEGVMESTEGGKNFNGCIRDVSIGGQQRDWTEMESTHNVLLDSCPIPQ</sequence>
<dbReference type="FunFam" id="2.10.25.10:FF:000074">
    <property type="entry name" value="Laminin subunit alpha"/>
    <property type="match status" value="1"/>
</dbReference>
<evidence type="ECO:0000256" key="4">
    <source>
        <dbReference type="ARBA" id="ARBA00022729"/>
    </source>
</evidence>
<feature type="domain" description="Laminin IV type A" evidence="16">
    <location>
        <begin position="501"/>
        <end position="693"/>
    </location>
</feature>
<feature type="disulfide bond" evidence="11">
    <location>
        <begin position="1471"/>
        <end position="1485"/>
    </location>
</feature>
<dbReference type="PROSITE" id="PS50027">
    <property type="entry name" value="EGF_LAM_2"/>
    <property type="match status" value="10"/>
</dbReference>
<feature type="disulfide bond" evidence="11">
    <location>
        <begin position="948"/>
        <end position="960"/>
    </location>
</feature>
<feature type="region of interest" description="Disordered" evidence="12">
    <location>
        <begin position="195"/>
        <end position="226"/>
    </location>
</feature>
<comment type="caution">
    <text evidence="11">Lacks conserved residue(s) required for the propagation of feature annotation.</text>
</comment>
<feature type="disulfide bond" evidence="11">
    <location>
        <begin position="1561"/>
        <end position="1570"/>
    </location>
</feature>
<feature type="domain" description="Laminin G" evidence="14">
    <location>
        <begin position="2916"/>
        <end position="3089"/>
    </location>
</feature>
<keyword evidence="2" id="KW-0964">Secreted</keyword>
<evidence type="ECO:0000256" key="1">
    <source>
        <dbReference type="ARBA" id="ARBA00004302"/>
    </source>
</evidence>
<dbReference type="PROSITE" id="PS01248">
    <property type="entry name" value="EGF_LAM_1"/>
    <property type="match status" value="5"/>
</dbReference>
<feature type="compositionally biased region" description="Basic residues" evidence="12">
    <location>
        <begin position="195"/>
        <end position="205"/>
    </location>
</feature>
<feature type="domain" description="Laminin EGF-like" evidence="15">
    <location>
        <begin position="425"/>
        <end position="474"/>
    </location>
</feature>
<dbReference type="InterPro" id="IPR001791">
    <property type="entry name" value="Laminin_G"/>
</dbReference>
<dbReference type="SMART" id="SM00282">
    <property type="entry name" value="LamG"/>
    <property type="match status" value="5"/>
</dbReference>
<dbReference type="PRINTS" id="PR00011">
    <property type="entry name" value="EGFLAMININ"/>
</dbReference>
<feature type="chain" id="PRO_5040464253" evidence="13">
    <location>
        <begin position="20"/>
        <end position="3093"/>
    </location>
</feature>
<evidence type="ECO:0000313" key="19">
    <source>
        <dbReference type="RefSeq" id="XP_050550714.1"/>
    </source>
</evidence>
<dbReference type="PROSITE" id="PS51115">
    <property type="entry name" value="LAMININ_IVA"/>
    <property type="match status" value="2"/>
</dbReference>
<evidence type="ECO:0000256" key="8">
    <source>
        <dbReference type="ARBA" id="ARBA00023180"/>
    </source>
</evidence>
<feature type="domain" description="Laminin EGF-like" evidence="15">
    <location>
        <begin position="1440"/>
        <end position="1487"/>
    </location>
</feature>
<comment type="subcellular location">
    <subcellularLocation>
        <location evidence="1">Secreted</location>
        <location evidence="1">Extracellular space</location>
        <location evidence="1">Extracellular matrix</location>
        <location evidence="1">Basement membrane</location>
    </subcellularLocation>
</comment>
<dbReference type="SMART" id="SM00136">
    <property type="entry name" value="LamNT"/>
    <property type="match status" value="1"/>
</dbReference>
<dbReference type="InterPro" id="IPR000034">
    <property type="entry name" value="Laminin_IV"/>
</dbReference>
<dbReference type="GO" id="GO:0009888">
    <property type="term" value="P:tissue development"/>
    <property type="evidence" value="ECO:0007669"/>
    <property type="project" value="TreeGrafter"/>
</dbReference>
<dbReference type="Gene3D" id="2.170.300.10">
    <property type="entry name" value="Tie2 ligand-binding domain superfamily"/>
    <property type="match status" value="2"/>
</dbReference>
<dbReference type="Pfam" id="PF00054">
    <property type="entry name" value="Laminin_G_1"/>
    <property type="match status" value="1"/>
</dbReference>
<dbReference type="Pfam" id="PF00055">
    <property type="entry name" value="Laminin_N"/>
    <property type="match status" value="1"/>
</dbReference>
<feature type="domain" description="Laminin EGF-like" evidence="15">
    <location>
        <begin position="1085"/>
        <end position="1128"/>
    </location>
</feature>
<evidence type="ECO:0000256" key="6">
    <source>
        <dbReference type="ARBA" id="ARBA00022869"/>
    </source>
</evidence>
<proteinExistence type="predicted"/>
<feature type="domain" description="Laminin EGF-like" evidence="15">
    <location>
        <begin position="699"/>
        <end position="744"/>
    </location>
</feature>
<dbReference type="Pfam" id="PF00053">
    <property type="entry name" value="EGF_laminin"/>
    <property type="match status" value="14"/>
</dbReference>
<dbReference type="PROSITE" id="PS00022">
    <property type="entry name" value="EGF_1"/>
    <property type="match status" value="1"/>
</dbReference>
<accession>A0A9R0ETU8</accession>
<feature type="domain" description="Laminin G" evidence="14">
    <location>
        <begin position="2150"/>
        <end position="2338"/>
    </location>
</feature>
<feature type="domain" description="Laminin EGF-like" evidence="15">
    <location>
        <begin position="948"/>
        <end position="995"/>
    </location>
</feature>
<keyword evidence="9 11" id="KW-0424">Laminin EGF-like domain</keyword>
<keyword evidence="6" id="KW-0084">Basement membrane</keyword>
<dbReference type="RefSeq" id="XP_050550714.1">
    <property type="nucleotide sequence ID" value="XM_050694757.1"/>
</dbReference>
<feature type="domain" description="Laminin EGF-like" evidence="15">
    <location>
        <begin position="1129"/>
        <end position="1183"/>
    </location>
</feature>
<dbReference type="Pfam" id="PF24973">
    <property type="entry name" value="EGF_LMN_ATRN"/>
    <property type="match status" value="1"/>
</dbReference>
<dbReference type="Proteomes" id="UP000829999">
    <property type="component" value="Chromosome 1"/>
</dbReference>
<feature type="disulfide bond" evidence="11">
    <location>
        <begin position="1541"/>
        <end position="1553"/>
    </location>
</feature>
<evidence type="ECO:0000256" key="7">
    <source>
        <dbReference type="ARBA" id="ARBA00023157"/>
    </source>
</evidence>
<dbReference type="SMART" id="SM00281">
    <property type="entry name" value="LamB"/>
    <property type="match status" value="2"/>
</dbReference>
<feature type="disulfide bond" evidence="11">
    <location>
        <begin position="875"/>
        <end position="884"/>
    </location>
</feature>
<dbReference type="OrthoDB" id="8545473at2759"/>
<dbReference type="InterPro" id="IPR008979">
    <property type="entry name" value="Galactose-bd-like_sf"/>
</dbReference>
<dbReference type="SUPFAM" id="SSF49899">
    <property type="entry name" value="Concanavalin A-like lectins/glucanases"/>
    <property type="match status" value="5"/>
</dbReference>
<feature type="disulfide bond" evidence="11">
    <location>
        <begin position="950"/>
        <end position="967"/>
    </location>
</feature>
<feature type="domain" description="Laminin EGF-like" evidence="15">
    <location>
        <begin position="855"/>
        <end position="900"/>
    </location>
</feature>
<feature type="domain" description="Laminin IV type A" evidence="16">
    <location>
        <begin position="1215"/>
        <end position="1394"/>
    </location>
</feature>
<feature type="domain" description="Laminin G" evidence="14">
    <location>
        <begin position="2733"/>
        <end position="2911"/>
    </location>
</feature>
<evidence type="ECO:0000256" key="9">
    <source>
        <dbReference type="ARBA" id="ARBA00023292"/>
    </source>
</evidence>
<dbReference type="SMART" id="SM00180">
    <property type="entry name" value="EGF_Lam"/>
    <property type="match status" value="17"/>
</dbReference>
<dbReference type="SUPFAM" id="SSF49785">
    <property type="entry name" value="Galactose-binding domain-like"/>
    <property type="match status" value="1"/>
</dbReference>
<dbReference type="Pfam" id="PF02210">
    <property type="entry name" value="Laminin_G_2"/>
    <property type="match status" value="4"/>
</dbReference>
<evidence type="ECO:0000313" key="18">
    <source>
        <dbReference type="Proteomes" id="UP000829999"/>
    </source>
</evidence>
<feature type="disulfide bond" evidence="10">
    <location>
        <begin position="3062"/>
        <end position="3089"/>
    </location>
</feature>
<evidence type="ECO:0000256" key="2">
    <source>
        <dbReference type="ARBA" id="ARBA00022525"/>
    </source>
</evidence>
<feature type="domain" description="Laminin G" evidence="14">
    <location>
        <begin position="2350"/>
        <end position="2531"/>
    </location>
</feature>
<feature type="domain" description="Laminin EGF-like" evidence="15">
    <location>
        <begin position="805"/>
        <end position="854"/>
    </location>
</feature>
<dbReference type="GO" id="GO:0005604">
    <property type="term" value="C:basement membrane"/>
    <property type="evidence" value="ECO:0007669"/>
    <property type="project" value="UniProtKB-SubCell"/>
</dbReference>
<dbReference type="PROSITE" id="PS50025">
    <property type="entry name" value="LAM_G_DOMAIN"/>
    <property type="match status" value="5"/>
</dbReference>
<evidence type="ECO:0000256" key="5">
    <source>
        <dbReference type="ARBA" id="ARBA00022737"/>
    </source>
</evidence>
<feature type="domain" description="Laminin G" evidence="14">
    <location>
        <begin position="2536"/>
        <end position="2731"/>
    </location>
</feature>
<feature type="disulfide bond" evidence="11">
    <location>
        <begin position="1105"/>
        <end position="1114"/>
    </location>
</feature>
<feature type="disulfide bond" evidence="11">
    <location>
        <begin position="445"/>
        <end position="454"/>
    </location>
</feature>
<feature type="domain" description="Laminin N-terminal" evidence="17">
    <location>
        <begin position="47"/>
        <end position="296"/>
    </location>
</feature>
<dbReference type="InterPro" id="IPR013320">
    <property type="entry name" value="ConA-like_dom_sf"/>
</dbReference>
<evidence type="ECO:0000256" key="12">
    <source>
        <dbReference type="SAM" id="MobiDB-lite"/>
    </source>
</evidence>
<dbReference type="Pfam" id="PF00052">
    <property type="entry name" value="Laminin_B"/>
    <property type="match status" value="2"/>
</dbReference>
<evidence type="ECO:0000259" key="17">
    <source>
        <dbReference type="PROSITE" id="PS51117"/>
    </source>
</evidence>
<dbReference type="GO" id="GO:0048731">
    <property type="term" value="P:system development"/>
    <property type="evidence" value="ECO:0007669"/>
    <property type="project" value="UniProtKB-ARBA"/>
</dbReference>
<dbReference type="CTD" id="43946"/>
<dbReference type="InterPro" id="IPR002049">
    <property type="entry name" value="LE_dom"/>
</dbReference>
<reference evidence="19" key="1">
    <citation type="submission" date="2025-08" db="UniProtKB">
        <authorList>
            <consortium name="RefSeq"/>
        </authorList>
    </citation>
    <scope>IDENTIFICATION</scope>
    <source>
        <tissue evidence="19">Whole larval tissue</tissue>
    </source>
</reference>
<dbReference type="InterPro" id="IPR000742">
    <property type="entry name" value="EGF"/>
</dbReference>
<dbReference type="InterPro" id="IPR056863">
    <property type="entry name" value="LMN_ATRN_NET-like_EGF"/>
</dbReference>
<feature type="signal peptide" evidence="13">
    <location>
        <begin position="1"/>
        <end position="19"/>
    </location>
</feature>
<feature type="domain" description="Laminin EGF-like" evidence="15">
    <location>
        <begin position="1541"/>
        <end position="1587"/>
    </location>
</feature>
<dbReference type="Gene3D" id="2.10.25.10">
    <property type="entry name" value="Laminin"/>
    <property type="match status" value="12"/>
</dbReference>
<feature type="disulfide bond" evidence="11">
    <location>
        <begin position="969"/>
        <end position="978"/>
    </location>
</feature>
<dbReference type="InterPro" id="IPR050440">
    <property type="entry name" value="Laminin/Netrin_ECM"/>
</dbReference>
<evidence type="ECO:0000256" key="13">
    <source>
        <dbReference type="SAM" id="SignalP"/>
    </source>
</evidence>
<dbReference type="GO" id="GO:0009887">
    <property type="term" value="P:animal organ morphogenesis"/>
    <property type="evidence" value="ECO:0007669"/>
    <property type="project" value="TreeGrafter"/>
</dbReference>
<evidence type="ECO:0000259" key="16">
    <source>
        <dbReference type="PROSITE" id="PS51115"/>
    </source>
</evidence>
<dbReference type="SUPFAM" id="SSF57196">
    <property type="entry name" value="EGF/Laminin"/>
    <property type="match status" value="4"/>
</dbReference>
<name>A0A9R0ETU8_SPOFR</name>
<keyword evidence="7 11" id="KW-1015">Disulfide bond</keyword>
<dbReference type="PANTHER" id="PTHR10574">
    <property type="entry name" value="NETRIN/LAMININ-RELATED"/>
    <property type="match status" value="1"/>
</dbReference>
<keyword evidence="4 13" id="KW-0732">Signal</keyword>
<dbReference type="CDD" id="cd00055">
    <property type="entry name" value="EGF_Lam"/>
    <property type="match status" value="16"/>
</dbReference>
<feature type="domain" description="Laminin EGF-like" evidence="15">
    <location>
        <begin position="996"/>
        <end position="1040"/>
    </location>
</feature>
<dbReference type="FunFam" id="2.10.25.10:FF:000188">
    <property type="entry name" value="Laminin subunit gamma 2"/>
    <property type="match status" value="2"/>
</dbReference>
<dbReference type="InterPro" id="IPR008211">
    <property type="entry name" value="Laminin_N"/>
</dbReference>
<protein>
    <submittedName>
        <fullName evidence="19">Laminin subunit alpha-2 isoform X1</fullName>
    </submittedName>
</protein>
<feature type="disulfide bond" evidence="11">
    <location>
        <begin position="1014"/>
        <end position="1023"/>
    </location>
</feature>
<organism evidence="18 19">
    <name type="scientific">Spodoptera frugiperda</name>
    <name type="common">Fall armyworm</name>
    <dbReference type="NCBI Taxonomy" id="7108"/>
    <lineage>
        <taxon>Eukaryota</taxon>
        <taxon>Metazoa</taxon>
        <taxon>Ecdysozoa</taxon>
        <taxon>Arthropoda</taxon>
        <taxon>Hexapoda</taxon>
        <taxon>Insecta</taxon>
        <taxon>Pterygota</taxon>
        <taxon>Neoptera</taxon>
        <taxon>Endopterygota</taxon>
        <taxon>Lepidoptera</taxon>
        <taxon>Glossata</taxon>
        <taxon>Ditrysia</taxon>
        <taxon>Noctuoidea</taxon>
        <taxon>Noctuidae</taxon>
        <taxon>Amphipyrinae</taxon>
        <taxon>Spodoptera</taxon>
    </lineage>
</organism>
<dbReference type="PANTHER" id="PTHR10574:SF428">
    <property type="entry name" value="LAMININ SUBUNIT ALPHA-1-LIKE PROTEIN"/>
    <property type="match status" value="1"/>
</dbReference>
<keyword evidence="3" id="KW-0272">Extracellular matrix</keyword>
<evidence type="ECO:0000259" key="14">
    <source>
        <dbReference type="PROSITE" id="PS50025"/>
    </source>
</evidence>
<dbReference type="Gene3D" id="2.60.120.200">
    <property type="match status" value="5"/>
</dbReference>
<feature type="disulfide bond" evidence="11">
    <location>
        <begin position="717"/>
        <end position="726"/>
    </location>
</feature>
<feature type="disulfide bond" evidence="11">
    <location>
        <begin position="822"/>
        <end position="831"/>
    </location>
</feature>